<dbReference type="Gene3D" id="3.40.630.30">
    <property type="match status" value="1"/>
</dbReference>
<dbReference type="RefSeq" id="WP_201918372.1">
    <property type="nucleotide sequence ID" value="NZ_BAABAX010000005.1"/>
</dbReference>
<protein>
    <submittedName>
        <fullName evidence="2">GNAT family N-acetyltransferase</fullName>
    </submittedName>
</protein>
<dbReference type="InterPro" id="IPR000182">
    <property type="entry name" value="GNAT_dom"/>
</dbReference>
<dbReference type="AlphaFoldDB" id="A0A937DAB7"/>
<dbReference type="Proteomes" id="UP000651057">
    <property type="component" value="Unassembled WGS sequence"/>
</dbReference>
<dbReference type="GO" id="GO:0016747">
    <property type="term" value="F:acyltransferase activity, transferring groups other than amino-acyl groups"/>
    <property type="evidence" value="ECO:0007669"/>
    <property type="project" value="InterPro"/>
</dbReference>
<dbReference type="CDD" id="cd04301">
    <property type="entry name" value="NAT_SF"/>
    <property type="match status" value="1"/>
</dbReference>
<sequence>MSIIIRTATPEDLDILLDFEQKIIEAERPMDPTLIQDQKISYYSIKDYISDNYTEVVVAEIEGEIVGSGYGQIKDRKDYFKQKQLGYIGFMYVKEAHRGKGLSQNIIQYLYDWFAHHGLEEIRLTVYDDNPRAIRAYEKVGFKKHLIEMRINLKE</sequence>
<evidence type="ECO:0000259" key="1">
    <source>
        <dbReference type="PROSITE" id="PS51186"/>
    </source>
</evidence>
<evidence type="ECO:0000313" key="3">
    <source>
        <dbReference type="Proteomes" id="UP000651057"/>
    </source>
</evidence>
<dbReference type="EMBL" id="JAERQJ010000003">
    <property type="protein sequence ID" value="MBL0683398.1"/>
    <property type="molecule type" value="Genomic_DNA"/>
</dbReference>
<dbReference type="SUPFAM" id="SSF55729">
    <property type="entry name" value="Acyl-CoA N-acyltransferases (Nat)"/>
    <property type="match status" value="1"/>
</dbReference>
<organism evidence="2 3">
    <name type="scientific">Aquimarina mytili</name>
    <dbReference type="NCBI Taxonomy" id="874423"/>
    <lineage>
        <taxon>Bacteria</taxon>
        <taxon>Pseudomonadati</taxon>
        <taxon>Bacteroidota</taxon>
        <taxon>Flavobacteriia</taxon>
        <taxon>Flavobacteriales</taxon>
        <taxon>Flavobacteriaceae</taxon>
        <taxon>Aquimarina</taxon>
    </lineage>
</organism>
<dbReference type="PANTHER" id="PTHR43072">
    <property type="entry name" value="N-ACETYLTRANSFERASE"/>
    <property type="match status" value="1"/>
</dbReference>
<accession>A0A937DAB7</accession>
<feature type="domain" description="N-acetyltransferase" evidence="1">
    <location>
        <begin position="3"/>
        <end position="155"/>
    </location>
</feature>
<dbReference type="PROSITE" id="PS51186">
    <property type="entry name" value="GNAT"/>
    <property type="match status" value="1"/>
</dbReference>
<keyword evidence="3" id="KW-1185">Reference proteome</keyword>
<evidence type="ECO:0000313" key="2">
    <source>
        <dbReference type="EMBL" id="MBL0683398.1"/>
    </source>
</evidence>
<name>A0A937DAB7_9FLAO</name>
<reference evidence="2" key="1">
    <citation type="submission" date="2021-01" db="EMBL/GenBank/DDBJ databases">
        <authorList>
            <person name="Zhong Y.L."/>
        </authorList>
    </citation>
    <scope>NUCLEOTIDE SEQUENCE</scope>
    <source>
        <strain evidence="2">KCTC 23302</strain>
    </source>
</reference>
<gene>
    <name evidence="2" type="ORF">JJQ60_07715</name>
</gene>
<dbReference type="InterPro" id="IPR016181">
    <property type="entry name" value="Acyl_CoA_acyltransferase"/>
</dbReference>
<comment type="caution">
    <text evidence="2">The sequence shown here is derived from an EMBL/GenBank/DDBJ whole genome shotgun (WGS) entry which is preliminary data.</text>
</comment>
<proteinExistence type="predicted"/>
<dbReference type="Pfam" id="PF00583">
    <property type="entry name" value="Acetyltransf_1"/>
    <property type="match status" value="1"/>
</dbReference>